<dbReference type="Proteomes" id="UP000318571">
    <property type="component" value="Chromosome 1"/>
</dbReference>
<dbReference type="AlphaFoldDB" id="A0A553NSZ4"/>
<feature type="region of interest" description="Disordered" evidence="1">
    <location>
        <begin position="20"/>
        <end position="42"/>
    </location>
</feature>
<name>A0A553NSZ4_TIGCA</name>
<evidence type="ECO:0000256" key="1">
    <source>
        <dbReference type="SAM" id="MobiDB-lite"/>
    </source>
</evidence>
<evidence type="ECO:0000313" key="3">
    <source>
        <dbReference type="Proteomes" id="UP000318571"/>
    </source>
</evidence>
<protein>
    <submittedName>
        <fullName evidence="2">Uncharacterized protein</fullName>
    </submittedName>
</protein>
<keyword evidence="3" id="KW-1185">Reference proteome</keyword>
<reference evidence="2 3" key="1">
    <citation type="journal article" date="2018" name="Nat. Ecol. Evol.">
        <title>Genomic signatures of mitonuclear coevolution across populations of Tigriopus californicus.</title>
        <authorList>
            <person name="Barreto F.S."/>
            <person name="Watson E.T."/>
            <person name="Lima T.G."/>
            <person name="Willett C.S."/>
            <person name="Edmands S."/>
            <person name="Li W."/>
            <person name="Burton R.S."/>
        </authorList>
    </citation>
    <scope>NUCLEOTIDE SEQUENCE [LARGE SCALE GENOMIC DNA]</scope>
    <source>
        <strain evidence="2 3">San Diego</strain>
    </source>
</reference>
<dbReference type="EMBL" id="VCGU01000010">
    <property type="protein sequence ID" value="TRY68533.1"/>
    <property type="molecule type" value="Genomic_DNA"/>
</dbReference>
<sequence>MNPLQESFARYSGMRDSTRVRGRFSHINPIQSSGHGENELESGLSDLENNESLLKTCSQGSLLVRSSEHAVSIKKSHNLAHSSNETLIIKSDLEILQPSNTCQPQDQSRTSYFEDEIAEACDLEAADWLSDDEDRATSDLSGSFLRSFLNQIQNDQRFNCSIPLVDLFQNSPLDSFICYGCSMPYSKSNAFTINLTDQTVSVICGHCQWWTTRRITTQTYSF</sequence>
<evidence type="ECO:0000313" key="2">
    <source>
        <dbReference type="EMBL" id="TRY68533.1"/>
    </source>
</evidence>
<accession>A0A553NSZ4</accession>
<comment type="caution">
    <text evidence="2">The sequence shown here is derived from an EMBL/GenBank/DDBJ whole genome shotgun (WGS) entry which is preliminary data.</text>
</comment>
<gene>
    <name evidence="2" type="ORF">TCAL_14217</name>
</gene>
<proteinExistence type="predicted"/>
<organism evidence="2 3">
    <name type="scientific">Tigriopus californicus</name>
    <name type="common">Marine copepod</name>
    <dbReference type="NCBI Taxonomy" id="6832"/>
    <lineage>
        <taxon>Eukaryota</taxon>
        <taxon>Metazoa</taxon>
        <taxon>Ecdysozoa</taxon>
        <taxon>Arthropoda</taxon>
        <taxon>Crustacea</taxon>
        <taxon>Multicrustacea</taxon>
        <taxon>Hexanauplia</taxon>
        <taxon>Copepoda</taxon>
        <taxon>Harpacticoida</taxon>
        <taxon>Harpacticidae</taxon>
        <taxon>Tigriopus</taxon>
    </lineage>
</organism>